<evidence type="ECO:0000313" key="1">
    <source>
        <dbReference type="EMBL" id="SVB78615.1"/>
    </source>
</evidence>
<dbReference type="EMBL" id="UINC01057453">
    <property type="protein sequence ID" value="SVB78615.1"/>
    <property type="molecule type" value="Genomic_DNA"/>
</dbReference>
<accession>A0A382GUT7</accession>
<dbReference type="Pfam" id="PF23818">
    <property type="entry name" value="Phage_tail_terminator_7"/>
    <property type="match status" value="1"/>
</dbReference>
<reference evidence="1" key="1">
    <citation type="submission" date="2018-05" db="EMBL/GenBank/DDBJ databases">
        <authorList>
            <person name="Lanie J.A."/>
            <person name="Ng W.-L."/>
            <person name="Kazmierczak K.M."/>
            <person name="Andrzejewski T.M."/>
            <person name="Davidsen T.M."/>
            <person name="Wayne K.J."/>
            <person name="Tettelin H."/>
            <person name="Glass J.I."/>
            <person name="Rusch D."/>
            <person name="Podicherti R."/>
            <person name="Tsui H.-C.T."/>
            <person name="Winkler M.E."/>
        </authorList>
    </citation>
    <scope>NUCLEOTIDE SEQUENCE</scope>
</reference>
<protein>
    <submittedName>
        <fullName evidence="1">Uncharacterized protein</fullName>
    </submittedName>
</protein>
<name>A0A382GUT7_9ZZZZ</name>
<sequence>MSDAVAKIDGRGLYYQAIAETSPRLKFWDEIEEFPAVHINAGSETRQYQGGGFKDRFLNLTVRCYVNEEDSVAALDELLEDVETVLEENSKLKYLDRNGLEQFTQQITIVSIDTDEGVLNPLGVGEILVEVRY</sequence>
<dbReference type="InterPro" id="IPR056418">
    <property type="entry name" value="Phage_tail_terminator_p142"/>
</dbReference>
<gene>
    <name evidence="1" type="ORF">METZ01_LOCUS231469</name>
</gene>
<dbReference type="AlphaFoldDB" id="A0A382GUT7"/>
<proteinExistence type="predicted"/>
<organism evidence="1">
    <name type="scientific">marine metagenome</name>
    <dbReference type="NCBI Taxonomy" id="408172"/>
    <lineage>
        <taxon>unclassified sequences</taxon>
        <taxon>metagenomes</taxon>
        <taxon>ecological metagenomes</taxon>
    </lineage>
</organism>